<organism evidence="1 2">
    <name type="scientific">Armillaria gallica</name>
    <name type="common">Bulbous honey fungus</name>
    <name type="synonym">Armillaria bulbosa</name>
    <dbReference type="NCBI Taxonomy" id="47427"/>
    <lineage>
        <taxon>Eukaryota</taxon>
        <taxon>Fungi</taxon>
        <taxon>Dikarya</taxon>
        <taxon>Basidiomycota</taxon>
        <taxon>Agaricomycotina</taxon>
        <taxon>Agaricomycetes</taxon>
        <taxon>Agaricomycetidae</taxon>
        <taxon>Agaricales</taxon>
        <taxon>Marasmiineae</taxon>
        <taxon>Physalacriaceae</taxon>
        <taxon>Armillaria</taxon>
    </lineage>
</organism>
<protein>
    <submittedName>
        <fullName evidence="1">Uncharacterized protein</fullName>
    </submittedName>
</protein>
<gene>
    <name evidence="1" type="ORF">ARMGADRAFT_1077786</name>
</gene>
<dbReference type="InParanoid" id="A0A2H3DIG6"/>
<reference evidence="2" key="1">
    <citation type="journal article" date="2017" name="Nat. Ecol. Evol.">
        <title>Genome expansion and lineage-specific genetic innovations in the forest pathogenic fungi Armillaria.</title>
        <authorList>
            <person name="Sipos G."/>
            <person name="Prasanna A.N."/>
            <person name="Walter M.C."/>
            <person name="O'Connor E."/>
            <person name="Balint B."/>
            <person name="Krizsan K."/>
            <person name="Kiss B."/>
            <person name="Hess J."/>
            <person name="Varga T."/>
            <person name="Slot J."/>
            <person name="Riley R."/>
            <person name="Boka B."/>
            <person name="Rigling D."/>
            <person name="Barry K."/>
            <person name="Lee J."/>
            <person name="Mihaltcheva S."/>
            <person name="LaButti K."/>
            <person name="Lipzen A."/>
            <person name="Waldron R."/>
            <person name="Moloney N.M."/>
            <person name="Sperisen C."/>
            <person name="Kredics L."/>
            <person name="Vagvoelgyi C."/>
            <person name="Patrignani A."/>
            <person name="Fitzpatrick D."/>
            <person name="Nagy I."/>
            <person name="Doyle S."/>
            <person name="Anderson J.B."/>
            <person name="Grigoriev I.V."/>
            <person name="Gueldener U."/>
            <person name="Muensterkoetter M."/>
            <person name="Nagy L.G."/>
        </authorList>
    </citation>
    <scope>NUCLEOTIDE SEQUENCE [LARGE SCALE GENOMIC DNA]</scope>
    <source>
        <strain evidence="2">Ar21-2</strain>
    </source>
</reference>
<evidence type="ECO:0000313" key="1">
    <source>
        <dbReference type="EMBL" id="PBK95021.1"/>
    </source>
</evidence>
<dbReference type="Proteomes" id="UP000217790">
    <property type="component" value="Unassembled WGS sequence"/>
</dbReference>
<dbReference type="EMBL" id="KZ293652">
    <property type="protein sequence ID" value="PBK95021.1"/>
    <property type="molecule type" value="Genomic_DNA"/>
</dbReference>
<name>A0A2H3DIG6_ARMGA</name>
<evidence type="ECO:0000313" key="2">
    <source>
        <dbReference type="Proteomes" id="UP000217790"/>
    </source>
</evidence>
<keyword evidence="2" id="KW-1185">Reference proteome</keyword>
<dbReference type="AlphaFoldDB" id="A0A2H3DIG6"/>
<proteinExistence type="predicted"/>
<accession>A0A2H3DIG6</accession>
<sequence>MASLVTLKLNRCYAEPQDFADIVPIVILELHISRCHSNLRFLLGRLTVEDLEVHGPDLCIRRSMHIGLTLRRLTDAHFCKLKRLPLVDTCRDAGYRDLLHLARALERSFSSLEELVLDIPVSQDTHQKILQFVPAFPVLTNSHISLRANETSLGIFIPVLP</sequence>